<dbReference type="Proteomes" id="UP000261931">
    <property type="component" value="Unassembled WGS sequence"/>
</dbReference>
<keyword evidence="2" id="KW-1133">Transmembrane helix</keyword>
<organism evidence="3 4">
    <name type="scientific">Hydrogenophaga borbori</name>
    <dbReference type="NCBI Taxonomy" id="2294117"/>
    <lineage>
        <taxon>Bacteria</taxon>
        <taxon>Pseudomonadati</taxon>
        <taxon>Pseudomonadota</taxon>
        <taxon>Betaproteobacteria</taxon>
        <taxon>Burkholderiales</taxon>
        <taxon>Comamonadaceae</taxon>
        <taxon>Hydrogenophaga</taxon>
    </lineage>
</organism>
<keyword evidence="2" id="KW-0472">Membrane</keyword>
<evidence type="ECO:0000313" key="3">
    <source>
        <dbReference type="EMBL" id="RFP77499.1"/>
    </source>
</evidence>
<keyword evidence="4" id="KW-1185">Reference proteome</keyword>
<dbReference type="EMBL" id="QVLS01000011">
    <property type="protein sequence ID" value="RFP77499.1"/>
    <property type="molecule type" value="Genomic_DNA"/>
</dbReference>
<proteinExistence type="predicted"/>
<feature type="transmembrane region" description="Helical" evidence="2">
    <location>
        <begin position="12"/>
        <end position="33"/>
    </location>
</feature>
<name>A0A372EGE7_9BURK</name>
<dbReference type="PANTHER" id="PTHR31876">
    <property type="entry name" value="COV-LIKE PROTEIN 1"/>
    <property type="match status" value="1"/>
</dbReference>
<accession>A0A372EGE7</accession>
<dbReference type="InterPro" id="IPR007462">
    <property type="entry name" value="COV1-like"/>
</dbReference>
<dbReference type="AlphaFoldDB" id="A0A372EGE7"/>
<comment type="caution">
    <text evidence="3">The sequence shown here is derived from an EMBL/GenBank/DDBJ whole genome shotgun (WGS) entry which is preliminary data.</text>
</comment>
<feature type="region of interest" description="Disordered" evidence="1">
    <location>
        <begin position="196"/>
        <end position="215"/>
    </location>
</feature>
<feature type="transmembrane region" description="Helical" evidence="2">
    <location>
        <begin position="48"/>
        <end position="69"/>
    </location>
</feature>
<feature type="compositionally biased region" description="Pro residues" evidence="1">
    <location>
        <begin position="204"/>
        <end position="215"/>
    </location>
</feature>
<reference evidence="3 4" key="1">
    <citation type="submission" date="2018-08" db="EMBL/GenBank/DDBJ databases">
        <title>Hydrogenophaga sp. LA-38 isolated from sludge.</title>
        <authorList>
            <person name="Im W.-T."/>
        </authorList>
    </citation>
    <scope>NUCLEOTIDE SEQUENCE [LARGE SCALE GENOMIC DNA]</scope>
    <source>
        <strain evidence="3 4">LA-38</strain>
    </source>
</reference>
<dbReference type="RefSeq" id="WP_116960339.1">
    <property type="nucleotide sequence ID" value="NZ_QVLS01000011.1"/>
</dbReference>
<protein>
    <submittedName>
        <fullName evidence="3">DUF502 domain-containing protein</fullName>
    </submittedName>
</protein>
<dbReference type="Pfam" id="PF04367">
    <property type="entry name" value="DUF502"/>
    <property type="match status" value="1"/>
</dbReference>
<dbReference type="PANTHER" id="PTHR31876:SF26">
    <property type="entry name" value="PROTEIN LIKE COV 2"/>
    <property type="match status" value="1"/>
</dbReference>
<sequence>MKSTLTRTFLRGLITFLPAALTLYALYLLVAWTESLARALISPFVGDFYLPGLGIVIVAALIFGLGVLVSRPEVARVLSVAELPFTNLPVVKSIYSSLKNFADYFAPHDKDHPQQQVVLLRAPGGEMSIVGLVTRQNFSGLPGALGELDQVAVYLPMGYMIGGYTVFVPRNWVTPVEMSVEEAMRSSLIAWMASARDNGREPAPNAPPPPGREPY</sequence>
<keyword evidence="2" id="KW-0812">Transmembrane</keyword>
<evidence type="ECO:0000256" key="1">
    <source>
        <dbReference type="SAM" id="MobiDB-lite"/>
    </source>
</evidence>
<gene>
    <name evidence="3" type="ORF">DY262_17270</name>
</gene>
<evidence type="ECO:0000256" key="2">
    <source>
        <dbReference type="SAM" id="Phobius"/>
    </source>
</evidence>
<evidence type="ECO:0000313" key="4">
    <source>
        <dbReference type="Proteomes" id="UP000261931"/>
    </source>
</evidence>